<keyword evidence="3" id="KW-1185">Reference proteome</keyword>
<proteinExistence type="predicted"/>
<dbReference type="STRING" id="658219.SAMN05216212_2228"/>
<reference evidence="3" key="1">
    <citation type="submission" date="2016-10" db="EMBL/GenBank/DDBJ databases">
        <authorList>
            <person name="Varghese N."/>
            <person name="Submissions S."/>
        </authorList>
    </citation>
    <scope>NUCLEOTIDE SEQUENCE [LARGE SCALE GENOMIC DNA]</scope>
    <source>
        <strain evidence="3">CGMCC 1.10658</strain>
    </source>
</reference>
<organism evidence="2 3">
    <name type="scientific">Microbulbifer yueqingensis</name>
    <dbReference type="NCBI Taxonomy" id="658219"/>
    <lineage>
        <taxon>Bacteria</taxon>
        <taxon>Pseudomonadati</taxon>
        <taxon>Pseudomonadota</taxon>
        <taxon>Gammaproteobacteria</taxon>
        <taxon>Cellvibrionales</taxon>
        <taxon>Microbulbiferaceae</taxon>
        <taxon>Microbulbifer</taxon>
    </lineage>
</organism>
<protein>
    <submittedName>
        <fullName evidence="2">Cupin 2 domain-containing protein</fullName>
    </submittedName>
</protein>
<dbReference type="Gene3D" id="2.60.120.10">
    <property type="entry name" value="Jelly Rolls"/>
    <property type="match status" value="1"/>
</dbReference>
<evidence type="ECO:0000313" key="3">
    <source>
        <dbReference type="Proteomes" id="UP000199305"/>
    </source>
</evidence>
<evidence type="ECO:0000259" key="1">
    <source>
        <dbReference type="Pfam" id="PF07883"/>
    </source>
</evidence>
<name>A0A1G9BH66_9GAMM</name>
<dbReference type="AlphaFoldDB" id="A0A1G9BH66"/>
<sequence length="108" mass="12277">MEIHNLFAHLPKAVNGELFEDLLAAGPVRIERIVSHGQVTPAGEWYNQEEGEWVLVLRGGARIEFADGTEVALGEGDYLNIPAHVRHRVSWTDPERQTVWLAVFYRQE</sequence>
<dbReference type="Proteomes" id="UP000199305">
    <property type="component" value="Unassembled WGS sequence"/>
</dbReference>
<dbReference type="CDD" id="cd06981">
    <property type="entry name" value="cupin_reut_a1446"/>
    <property type="match status" value="1"/>
</dbReference>
<dbReference type="SUPFAM" id="SSF51182">
    <property type="entry name" value="RmlC-like cupins"/>
    <property type="match status" value="1"/>
</dbReference>
<feature type="domain" description="Cupin type-2" evidence="1">
    <location>
        <begin position="45"/>
        <end position="104"/>
    </location>
</feature>
<dbReference type="InterPro" id="IPR014710">
    <property type="entry name" value="RmlC-like_jellyroll"/>
</dbReference>
<dbReference type="OrthoDB" id="9798585at2"/>
<gene>
    <name evidence="2" type="ORF">SAMN05216212_2228</name>
</gene>
<dbReference type="RefSeq" id="WP_091513628.1">
    <property type="nucleotide sequence ID" value="NZ_FNFH01000004.1"/>
</dbReference>
<dbReference type="InterPro" id="IPR011051">
    <property type="entry name" value="RmlC_Cupin_sf"/>
</dbReference>
<dbReference type="EMBL" id="FNFH01000004">
    <property type="protein sequence ID" value="SDK38414.1"/>
    <property type="molecule type" value="Genomic_DNA"/>
</dbReference>
<dbReference type="InterPro" id="IPR013096">
    <property type="entry name" value="Cupin_2"/>
</dbReference>
<accession>A0A1G9BH66</accession>
<dbReference type="Pfam" id="PF07883">
    <property type="entry name" value="Cupin_2"/>
    <property type="match status" value="1"/>
</dbReference>
<evidence type="ECO:0000313" key="2">
    <source>
        <dbReference type="EMBL" id="SDK38414.1"/>
    </source>
</evidence>